<evidence type="ECO:0000256" key="1">
    <source>
        <dbReference type="PROSITE-ProRule" id="PRU00283"/>
    </source>
</evidence>
<dbReference type="PANTHER" id="PTHR24115:SF1004">
    <property type="entry name" value="KINESIN-LIKE PROTEIN KIF15"/>
    <property type="match status" value="1"/>
</dbReference>
<dbReference type="SUPFAM" id="SSF52540">
    <property type="entry name" value="P-loop containing nucleoside triphosphate hydrolases"/>
    <property type="match status" value="2"/>
</dbReference>
<dbReference type="Gene3D" id="3.40.850.10">
    <property type="entry name" value="Kinesin motor domain"/>
    <property type="match status" value="1"/>
</dbReference>
<dbReference type="Pfam" id="PF08477">
    <property type="entry name" value="Roc"/>
    <property type="match status" value="1"/>
</dbReference>
<evidence type="ECO:0000313" key="4">
    <source>
        <dbReference type="Proteomes" id="UP001165082"/>
    </source>
</evidence>
<comment type="similarity">
    <text evidence="1">Belongs to the TRAFAC class myosin-kinesin ATPase superfamily. Kinesin family.</text>
</comment>
<keyword evidence="4" id="KW-1185">Reference proteome</keyword>
<dbReference type="InterPro" id="IPR036961">
    <property type="entry name" value="Kinesin_motor_dom_sf"/>
</dbReference>
<dbReference type="GO" id="GO:0016887">
    <property type="term" value="F:ATP hydrolysis activity"/>
    <property type="evidence" value="ECO:0007669"/>
    <property type="project" value="TreeGrafter"/>
</dbReference>
<dbReference type="OrthoDB" id="62798at2759"/>
<dbReference type="PROSITE" id="PS50067">
    <property type="entry name" value="KINESIN_MOTOR_2"/>
    <property type="match status" value="1"/>
</dbReference>
<dbReference type="InterPro" id="IPR027640">
    <property type="entry name" value="Kinesin-like_fam"/>
</dbReference>
<evidence type="ECO:0000313" key="3">
    <source>
        <dbReference type="EMBL" id="GMH63278.1"/>
    </source>
</evidence>
<dbReference type="GO" id="GO:0008017">
    <property type="term" value="F:microtubule binding"/>
    <property type="evidence" value="ECO:0007669"/>
    <property type="project" value="InterPro"/>
</dbReference>
<sequence>MKFVGQDDVYDSVGQKIKADLMDGNAVVLFAYGLGGSGKTYTVYGPDAADSPDAWFKHSEPHHQWGLFPRLAYDLFKEKQDGWKFSMKYFQNVVDIVRDLMSPMAEEKSYKTGMRKDNDGFMNIEWCQSRTLETWDDLREQFMKSNAKKVSSPTQFNHQSTRGHCILTLEVEMPINSKTGMKEKKRVYVCDLAGTEPAGDLYYADFQKTKYMEDGEEVIEHRLKGPHKDQRKTKELQDQQKKINLSLSEMAQFFMKMADAAKKKKLKPGQSIPGCNSYFLCKYLKDTMLQAKTYLFCAIRPEVKYHPYTFATLGFATNASAIKLAPKKATANITDNERKLMAEMKDLKALVADLQSGGGGGDDMAALLAAKQKELEAAMDGENGNMADEALNEALLAVEAATAALDNITKNDLNEVRHMVKPPNLLKLTCMMCTCMKPTGETLTEDWLGSKKMLGDAKLVEKLKNYPRDKITEEMAKGAEKYLKNKKLTAKNLRKVSKAGHGLYVWVDAILKYHNRKKEGATTSDDLKIANQQAEKLKTDDILQHQMAALSSGQLPFNRSRVMVVGQGRVGKTTLLRRLLGEPFNPNEQSTVGAVTQDIDAKVSNRYTTILFVLQRD</sequence>
<dbReference type="GO" id="GO:0007018">
    <property type="term" value="P:microtubule-based movement"/>
    <property type="evidence" value="ECO:0007669"/>
    <property type="project" value="InterPro"/>
</dbReference>
<dbReference type="InterPro" id="IPR024743">
    <property type="entry name" value="Dynein_HC_stalk"/>
</dbReference>
<dbReference type="GO" id="GO:0005524">
    <property type="term" value="F:ATP binding"/>
    <property type="evidence" value="ECO:0007669"/>
    <property type="project" value="UniProtKB-UniRule"/>
</dbReference>
<dbReference type="GO" id="GO:0003777">
    <property type="term" value="F:microtubule motor activity"/>
    <property type="evidence" value="ECO:0007669"/>
    <property type="project" value="InterPro"/>
</dbReference>
<dbReference type="InterPro" id="IPR027417">
    <property type="entry name" value="P-loop_NTPase"/>
</dbReference>
<accession>A0A9W7A5Z9</accession>
<keyword evidence="1" id="KW-0505">Motor protein</keyword>
<dbReference type="Gene3D" id="3.40.50.300">
    <property type="entry name" value="P-loop containing nucleotide triphosphate hydrolases"/>
    <property type="match status" value="1"/>
</dbReference>
<keyword evidence="1" id="KW-0067">ATP-binding</keyword>
<organism evidence="3 4">
    <name type="scientific">Triparma retinervis</name>
    <dbReference type="NCBI Taxonomy" id="2557542"/>
    <lineage>
        <taxon>Eukaryota</taxon>
        <taxon>Sar</taxon>
        <taxon>Stramenopiles</taxon>
        <taxon>Ochrophyta</taxon>
        <taxon>Bolidophyceae</taxon>
        <taxon>Parmales</taxon>
        <taxon>Triparmaceae</taxon>
        <taxon>Triparma</taxon>
    </lineage>
</organism>
<dbReference type="PRINTS" id="PR00380">
    <property type="entry name" value="KINESINHEAVY"/>
</dbReference>
<dbReference type="Gene3D" id="1.20.920.60">
    <property type="match status" value="1"/>
</dbReference>
<feature type="domain" description="Kinesin motor" evidence="2">
    <location>
        <begin position="1"/>
        <end position="196"/>
    </location>
</feature>
<gene>
    <name evidence="3" type="ORF">TrRE_jg11703</name>
</gene>
<dbReference type="PANTHER" id="PTHR24115">
    <property type="entry name" value="KINESIN-RELATED"/>
    <property type="match status" value="1"/>
</dbReference>
<protein>
    <recommendedName>
        <fullName evidence="2">Kinesin motor domain-containing protein</fullName>
    </recommendedName>
</protein>
<dbReference type="Pfam" id="PF00225">
    <property type="entry name" value="Kinesin"/>
    <property type="match status" value="1"/>
</dbReference>
<dbReference type="GO" id="GO:0005874">
    <property type="term" value="C:microtubule"/>
    <property type="evidence" value="ECO:0007669"/>
    <property type="project" value="TreeGrafter"/>
</dbReference>
<dbReference type="Pfam" id="PF12777">
    <property type="entry name" value="MT"/>
    <property type="match status" value="1"/>
</dbReference>
<name>A0A9W7A5Z9_9STRA</name>
<dbReference type="Proteomes" id="UP001165082">
    <property type="component" value="Unassembled WGS sequence"/>
</dbReference>
<dbReference type="EMBL" id="BRXZ01002490">
    <property type="protein sequence ID" value="GMH63278.1"/>
    <property type="molecule type" value="Genomic_DNA"/>
</dbReference>
<feature type="binding site" evidence="1">
    <location>
        <begin position="33"/>
        <end position="40"/>
    </location>
    <ligand>
        <name>ATP</name>
        <dbReference type="ChEBI" id="CHEBI:30616"/>
    </ligand>
</feature>
<dbReference type="GO" id="GO:0005871">
    <property type="term" value="C:kinesin complex"/>
    <property type="evidence" value="ECO:0007669"/>
    <property type="project" value="TreeGrafter"/>
</dbReference>
<evidence type="ECO:0000259" key="2">
    <source>
        <dbReference type="PROSITE" id="PS50067"/>
    </source>
</evidence>
<dbReference type="SMART" id="SM00129">
    <property type="entry name" value="KISc"/>
    <property type="match status" value="1"/>
</dbReference>
<keyword evidence="1" id="KW-0547">Nucleotide-binding</keyword>
<comment type="caution">
    <text evidence="3">The sequence shown here is derived from an EMBL/GenBank/DDBJ whole genome shotgun (WGS) entry which is preliminary data.</text>
</comment>
<reference evidence="3" key="1">
    <citation type="submission" date="2022-07" db="EMBL/GenBank/DDBJ databases">
        <title>Genome analysis of Parmales, a sister group of diatoms, reveals the evolutionary specialization of diatoms from phago-mixotrophs to photoautotrophs.</title>
        <authorList>
            <person name="Ban H."/>
            <person name="Sato S."/>
            <person name="Yoshikawa S."/>
            <person name="Kazumasa Y."/>
            <person name="Nakamura Y."/>
            <person name="Ichinomiya M."/>
            <person name="Saitoh K."/>
            <person name="Sato N."/>
            <person name="Blanc-Mathieu R."/>
            <person name="Endo H."/>
            <person name="Kuwata A."/>
            <person name="Ogata H."/>
        </authorList>
    </citation>
    <scope>NUCLEOTIDE SEQUENCE</scope>
</reference>
<dbReference type="AlphaFoldDB" id="A0A9W7A5Z9"/>
<dbReference type="InterPro" id="IPR001752">
    <property type="entry name" value="Kinesin_motor_dom"/>
</dbReference>
<proteinExistence type="inferred from homology"/>